<dbReference type="InterPro" id="IPR001173">
    <property type="entry name" value="Glyco_trans_2-like"/>
</dbReference>
<dbReference type="Pfam" id="PF00535">
    <property type="entry name" value="Glycos_transf_2"/>
    <property type="match status" value="1"/>
</dbReference>
<feature type="domain" description="Glycosyltransferase 2-like" evidence="1">
    <location>
        <begin position="5"/>
        <end position="95"/>
    </location>
</feature>
<evidence type="ECO:0000313" key="3">
    <source>
        <dbReference type="Proteomes" id="UP000588051"/>
    </source>
</evidence>
<evidence type="ECO:0000313" key="2">
    <source>
        <dbReference type="EMBL" id="NVO76932.1"/>
    </source>
</evidence>
<protein>
    <submittedName>
        <fullName evidence="2">Glycosyltransferase family 2 protein</fullName>
    </submittedName>
</protein>
<dbReference type="RefSeq" id="WP_176802213.1">
    <property type="nucleotide sequence ID" value="NZ_JABXYJ010000002.1"/>
</dbReference>
<comment type="caution">
    <text evidence="2">The sequence shown here is derived from an EMBL/GenBank/DDBJ whole genome shotgun (WGS) entry which is preliminary data.</text>
</comment>
<keyword evidence="2" id="KW-0808">Transferase</keyword>
<accession>A0A850Q9F0</accession>
<keyword evidence="3" id="KW-1185">Reference proteome</keyword>
<sequence>MPILSVIIPTHNRARYAIPSIKGILEASAEIEVVVCDSSEIDLISPEFESSSERNRIRFVKTNSSFSVVDNFNAALEIATGEYFVFLGDDDFVSSKIVDVALWAKSNCIDAVKFTFPVLYYWNDFSSNTRWCADGSTLSISNYAGVANKYNPIDALENAMENLGSGVLDMPRAYAGMISRSLADSIRRKYGNLFGGVSPDIYSAALISVEAKKCARLDYPIVIPGASGASTSGLSAKGKHVGGLRDNPHIGAFKNLIWDLRIPEFYSVYTVWSYSLLKAVELMPSYSEKLNFSRLYIKCFLYERSYTKFTLQSFSNYRKRIGLWFCLKRMLGALASEAKAVFFKLLSRSKFIRNEESTIVISDLPNAFIAHQALEKYLRSEPKNLKLDPI</sequence>
<dbReference type="Proteomes" id="UP000588051">
    <property type="component" value="Unassembled WGS sequence"/>
</dbReference>
<dbReference type="EMBL" id="JABXYJ010000002">
    <property type="protein sequence ID" value="NVO76932.1"/>
    <property type="molecule type" value="Genomic_DNA"/>
</dbReference>
<dbReference type="InterPro" id="IPR029044">
    <property type="entry name" value="Nucleotide-diphossugar_trans"/>
</dbReference>
<organism evidence="2 3">
    <name type="scientific">Undibacterium oligocarboniphilum</name>
    <dbReference type="NCBI Taxonomy" id="666702"/>
    <lineage>
        <taxon>Bacteria</taxon>
        <taxon>Pseudomonadati</taxon>
        <taxon>Pseudomonadota</taxon>
        <taxon>Betaproteobacteria</taxon>
        <taxon>Burkholderiales</taxon>
        <taxon>Oxalobacteraceae</taxon>
        <taxon>Undibacterium</taxon>
    </lineage>
</organism>
<dbReference type="Gene3D" id="3.90.550.10">
    <property type="entry name" value="Spore Coat Polysaccharide Biosynthesis Protein SpsA, Chain A"/>
    <property type="match status" value="1"/>
</dbReference>
<gene>
    <name evidence="2" type="ORF">HV832_03670</name>
</gene>
<dbReference type="AlphaFoldDB" id="A0A850Q9F0"/>
<dbReference type="SUPFAM" id="SSF53448">
    <property type="entry name" value="Nucleotide-diphospho-sugar transferases"/>
    <property type="match status" value="1"/>
</dbReference>
<dbReference type="PANTHER" id="PTHR22916">
    <property type="entry name" value="GLYCOSYLTRANSFERASE"/>
    <property type="match status" value="1"/>
</dbReference>
<name>A0A850Q9F0_9BURK</name>
<proteinExistence type="predicted"/>
<dbReference type="CDD" id="cd00761">
    <property type="entry name" value="Glyco_tranf_GTA_type"/>
    <property type="match status" value="1"/>
</dbReference>
<dbReference type="GO" id="GO:0016758">
    <property type="term" value="F:hexosyltransferase activity"/>
    <property type="evidence" value="ECO:0007669"/>
    <property type="project" value="UniProtKB-ARBA"/>
</dbReference>
<reference evidence="2 3" key="1">
    <citation type="submission" date="2020-06" db="EMBL/GenBank/DDBJ databases">
        <authorList>
            <person name="Qiu C."/>
            <person name="Liu Z."/>
        </authorList>
    </citation>
    <scope>NUCLEOTIDE SEQUENCE [LARGE SCALE GENOMIC DNA]</scope>
    <source>
        <strain evidence="2 3">EM 1</strain>
    </source>
</reference>
<dbReference type="PANTHER" id="PTHR22916:SF3">
    <property type="entry name" value="UDP-GLCNAC:BETAGAL BETA-1,3-N-ACETYLGLUCOSAMINYLTRANSFERASE-LIKE PROTEIN 1"/>
    <property type="match status" value="1"/>
</dbReference>
<evidence type="ECO:0000259" key="1">
    <source>
        <dbReference type="Pfam" id="PF00535"/>
    </source>
</evidence>